<dbReference type="InterPro" id="IPR002686">
    <property type="entry name" value="Transposase_17"/>
</dbReference>
<organism evidence="2">
    <name type="scientific">hydrothermal vent metagenome</name>
    <dbReference type="NCBI Taxonomy" id="652676"/>
    <lineage>
        <taxon>unclassified sequences</taxon>
        <taxon>metagenomes</taxon>
        <taxon>ecological metagenomes</taxon>
    </lineage>
</organism>
<evidence type="ECO:0000259" key="1">
    <source>
        <dbReference type="Pfam" id="PF01797"/>
    </source>
</evidence>
<dbReference type="GO" id="GO:0004803">
    <property type="term" value="F:transposase activity"/>
    <property type="evidence" value="ECO:0007669"/>
    <property type="project" value="InterPro"/>
</dbReference>
<dbReference type="Pfam" id="PF01797">
    <property type="entry name" value="Y1_Tnp"/>
    <property type="match status" value="1"/>
</dbReference>
<feature type="domain" description="Transposase IS200-like" evidence="1">
    <location>
        <begin position="2"/>
        <end position="51"/>
    </location>
</feature>
<evidence type="ECO:0000313" key="2">
    <source>
        <dbReference type="EMBL" id="VAW30088.1"/>
    </source>
</evidence>
<dbReference type="GO" id="GO:0003677">
    <property type="term" value="F:DNA binding"/>
    <property type="evidence" value="ECO:0007669"/>
    <property type="project" value="InterPro"/>
</dbReference>
<dbReference type="AlphaFoldDB" id="A0A3B0UHJ9"/>
<dbReference type="EMBL" id="UOET01000467">
    <property type="protein sequence ID" value="VAW30088.1"/>
    <property type="molecule type" value="Genomic_DNA"/>
</dbReference>
<dbReference type="Gene3D" id="3.30.70.1290">
    <property type="entry name" value="Transposase IS200-like"/>
    <property type="match status" value="1"/>
</dbReference>
<name>A0A3B0UHJ9_9ZZZZ</name>
<reference evidence="2" key="1">
    <citation type="submission" date="2018-06" db="EMBL/GenBank/DDBJ databases">
        <authorList>
            <person name="Zhirakovskaya E."/>
        </authorList>
    </citation>
    <scope>NUCLEOTIDE SEQUENCE</scope>
</reference>
<dbReference type="InterPro" id="IPR036515">
    <property type="entry name" value="Transposase_17_sf"/>
</dbReference>
<gene>
    <name evidence="2" type="ORF">MNBD_BACTEROID07-2005</name>
</gene>
<dbReference type="GO" id="GO:0006313">
    <property type="term" value="P:DNA transposition"/>
    <property type="evidence" value="ECO:0007669"/>
    <property type="project" value="InterPro"/>
</dbReference>
<accession>A0A3B0UHJ9</accession>
<feature type="non-terminal residue" evidence="2">
    <location>
        <position position="1"/>
    </location>
</feature>
<proteinExistence type="predicted"/>
<sequence>ADVMKKVKAVSSLWLSRTFEELADFEWQAGYGAFSISHYDLKKTIRYIKNQKEHHKNEPFEDEIRKLLIKNNLKFDEKNLFK</sequence>
<dbReference type="SUPFAM" id="SSF143422">
    <property type="entry name" value="Transposase IS200-like"/>
    <property type="match status" value="1"/>
</dbReference>
<protein>
    <recommendedName>
        <fullName evidence="1">Transposase IS200-like domain-containing protein</fullName>
    </recommendedName>
</protein>